<accession>A0AAW5C7I4</accession>
<evidence type="ECO:0000259" key="2">
    <source>
        <dbReference type="Pfam" id="PF05569"/>
    </source>
</evidence>
<feature type="transmembrane region" description="Helical" evidence="1">
    <location>
        <begin position="118"/>
        <end position="138"/>
    </location>
</feature>
<reference evidence="3" key="3">
    <citation type="submission" date="2022-01" db="EMBL/GenBank/DDBJ databases">
        <title>Collection of gut derived symbiotic bacterial strains cultured from healthy donors.</title>
        <authorList>
            <person name="Lin H."/>
            <person name="Kohout C."/>
            <person name="Waligurski E."/>
            <person name="Pamer E.G."/>
        </authorList>
    </citation>
    <scope>NUCLEOTIDE SEQUENCE</scope>
    <source>
        <strain evidence="3">DFI.6.55</strain>
    </source>
</reference>
<dbReference type="PANTHER" id="PTHR34978">
    <property type="entry name" value="POSSIBLE SENSOR-TRANSDUCER PROTEIN BLAR"/>
    <property type="match status" value="1"/>
</dbReference>
<gene>
    <name evidence="4" type="ORF">G5B36_27985</name>
    <name evidence="3" type="ORF">L0N08_28810</name>
</gene>
<reference evidence="4" key="2">
    <citation type="submission" date="2020-02" db="EMBL/GenBank/DDBJ databases">
        <authorList>
            <person name="Littmann E."/>
            <person name="Sorbara M."/>
        </authorList>
    </citation>
    <scope>NUCLEOTIDE SEQUENCE</scope>
    <source>
        <strain evidence="4">MSK.1.17</strain>
    </source>
</reference>
<feature type="domain" description="Peptidase M56" evidence="2">
    <location>
        <begin position="3"/>
        <end position="303"/>
    </location>
</feature>
<dbReference type="InterPro" id="IPR008756">
    <property type="entry name" value="Peptidase_M56"/>
</dbReference>
<evidence type="ECO:0000256" key="1">
    <source>
        <dbReference type="SAM" id="Phobius"/>
    </source>
</evidence>
<keyword evidence="1" id="KW-0472">Membrane</keyword>
<dbReference type="RefSeq" id="WP_165643192.1">
    <property type="nucleotide sequence ID" value="NZ_BAABZL010000001.1"/>
</dbReference>
<dbReference type="GeneID" id="97207034"/>
<name>A0AAW5C7I4_9FIRM</name>
<protein>
    <submittedName>
        <fullName evidence="3">M56 family metallopeptidase</fullName>
    </submittedName>
</protein>
<dbReference type="Pfam" id="PF05569">
    <property type="entry name" value="Peptidase_M56"/>
    <property type="match status" value="1"/>
</dbReference>
<organism evidence="3 6">
    <name type="scientific">Enterocloster aldenensis</name>
    <dbReference type="NCBI Taxonomy" id="358742"/>
    <lineage>
        <taxon>Bacteria</taxon>
        <taxon>Bacillati</taxon>
        <taxon>Bacillota</taxon>
        <taxon>Clostridia</taxon>
        <taxon>Lachnospirales</taxon>
        <taxon>Lachnospiraceae</taxon>
        <taxon>Enterocloster</taxon>
    </lineage>
</organism>
<feature type="transmembrane region" description="Helical" evidence="1">
    <location>
        <begin position="6"/>
        <end position="22"/>
    </location>
</feature>
<dbReference type="InterPro" id="IPR052173">
    <property type="entry name" value="Beta-lactam_resp_regulator"/>
</dbReference>
<comment type="caution">
    <text evidence="3">The sequence shown here is derived from an EMBL/GenBank/DDBJ whole genome shotgun (WGS) entry which is preliminary data.</text>
</comment>
<keyword evidence="1" id="KW-0812">Transmembrane</keyword>
<keyword evidence="1" id="KW-1133">Transmembrane helix</keyword>
<dbReference type="Proteomes" id="UP001299608">
    <property type="component" value="Unassembled WGS sequence"/>
</dbReference>
<keyword evidence="5" id="KW-1185">Reference proteome</keyword>
<dbReference type="CDD" id="cd07341">
    <property type="entry name" value="M56_BlaR1_MecR1_like"/>
    <property type="match status" value="1"/>
</dbReference>
<reference evidence="4 5" key="1">
    <citation type="journal article" date="2020" name="Cell Host Microbe">
        <title>Functional and Genomic Variation between Human-Derived Isolates of Lachnospiraceae Reveals Inter- and Intra-Species Diversity.</title>
        <authorList>
            <person name="Sorbara M.T."/>
            <person name="Littmann E.R."/>
            <person name="Fontana E."/>
            <person name="Moody T.U."/>
            <person name="Kohout C.E."/>
            <person name="Gjonbalaj M."/>
            <person name="Eaton V."/>
            <person name="Seok R."/>
            <person name="Leiner I.M."/>
            <person name="Pamer E.G."/>
        </authorList>
    </citation>
    <scope>NUCLEOTIDE SEQUENCE [LARGE SCALE GENOMIC DNA]</scope>
    <source>
        <strain evidence="4 5">MSK.1.17</strain>
    </source>
</reference>
<dbReference type="Proteomes" id="UP000669239">
    <property type="component" value="Unassembled WGS sequence"/>
</dbReference>
<evidence type="ECO:0000313" key="6">
    <source>
        <dbReference type="Proteomes" id="UP001299608"/>
    </source>
</evidence>
<evidence type="ECO:0000313" key="3">
    <source>
        <dbReference type="EMBL" id="MCG4749411.1"/>
    </source>
</evidence>
<dbReference type="EMBL" id="JAAITT010000076">
    <property type="protein sequence ID" value="NSJ52491.1"/>
    <property type="molecule type" value="Genomic_DNA"/>
</dbReference>
<dbReference type="AlphaFoldDB" id="A0AAW5C7I4"/>
<feature type="transmembrane region" description="Helical" evidence="1">
    <location>
        <begin position="34"/>
        <end position="53"/>
    </location>
</feature>
<sequence>MIDTMISSSALILAIVLLRLILKDKISPNIRYGLWGLVVLRLVWPVFGTYIYVPLKGLADPLRSRFSVMNAADAVHRQVIAGTSLEYLTDNVATGHVYHFNDAGQTVTLAQRAAGIDWQLWIMVVWVLGSMLLGLWMFMVNSRFHKMLISRRKQFYGTMPVFVTERVYVVEGIQSPCYYGWGTDEGIYVPDSVVNDYQKLRHILAHEMSHVSNGDRYWGILRCGLLCLYWVNPLVWLAAVLSRQDCELACDEAAVKLLGERERFAYGRTLVGMIEARGKGKGIFSAATTMTAGPRIIRERIRILAAHQKTTRAMMAAVAGAVLLLGACTFTGSVETAGNGDVLSVAETVIHGNDTQPQVPQEEGETEAVPIGQGDMLALVGVEQWGNFYELTMERREAGSGRPLPVPRDYRENVKVTSYTDADGTILSGDGRPDRGYGYMQTDPEEFVISIWNAEHAGAFKISIAQDGRSVEYLFAADDREVLDAYTCHQVMEGPDQTRAALVSVEEYPNAFSMHFQGADEEEAAGFADNHRIGIQLEGYGDEGHLYEPVIQQRDGRDIYVLFCFDKDVFPDAGVRSVAVLEDGLQSGVYSALGVDMISSKVYDTALRFCQAYLSGDVKTAGECSVFSRKELENPVSMDDSEPPELRIRYQPDLKEVYAEAVYRFKEEGEDSYTYLNLELKYAYGEWKVTWKGFEK</sequence>
<proteinExistence type="predicted"/>
<evidence type="ECO:0000313" key="5">
    <source>
        <dbReference type="Proteomes" id="UP000669239"/>
    </source>
</evidence>
<evidence type="ECO:0000313" key="4">
    <source>
        <dbReference type="EMBL" id="NSJ52491.1"/>
    </source>
</evidence>
<dbReference type="PANTHER" id="PTHR34978:SF3">
    <property type="entry name" value="SLR0241 PROTEIN"/>
    <property type="match status" value="1"/>
</dbReference>
<dbReference type="EMBL" id="JAKNGE010000064">
    <property type="protein sequence ID" value="MCG4749411.1"/>
    <property type="molecule type" value="Genomic_DNA"/>
</dbReference>